<sequence length="64" mass="6766">MAAFATILGGRRARAGGHPQPQRAPLLRDPGANVRDAVLYGSFGQGVCHSDGDWTLFKSPEADT</sequence>
<proteinExistence type="predicted"/>
<dbReference type="RefSeq" id="WP_132507006.1">
    <property type="nucleotide sequence ID" value="NZ_SMKP01000020.1"/>
</dbReference>
<evidence type="ECO:0000256" key="1">
    <source>
        <dbReference type="SAM" id="MobiDB-lite"/>
    </source>
</evidence>
<accession>A0A4R4WZ69</accession>
<evidence type="ECO:0000313" key="2">
    <source>
        <dbReference type="EMBL" id="TDD23120.1"/>
    </source>
</evidence>
<gene>
    <name evidence="2" type="ORF">E1294_09805</name>
</gene>
<reference evidence="2 3" key="1">
    <citation type="submission" date="2019-03" db="EMBL/GenBank/DDBJ databases">
        <title>Draft genome sequences of novel Actinobacteria.</title>
        <authorList>
            <person name="Sahin N."/>
            <person name="Ay H."/>
            <person name="Saygin H."/>
        </authorList>
    </citation>
    <scope>NUCLEOTIDE SEQUENCE [LARGE SCALE GENOMIC DNA]</scope>
    <source>
        <strain evidence="2 3">KC712</strain>
    </source>
</reference>
<evidence type="ECO:0000313" key="3">
    <source>
        <dbReference type="Proteomes" id="UP000294543"/>
    </source>
</evidence>
<name>A0A4R4WZ69_9ACTN</name>
<dbReference type="EMBL" id="SMKP01000020">
    <property type="protein sequence ID" value="TDD23120.1"/>
    <property type="molecule type" value="Genomic_DNA"/>
</dbReference>
<dbReference type="AlphaFoldDB" id="A0A4R4WZ69"/>
<organism evidence="2 3">
    <name type="scientific">Nonomuraea diastatica</name>
    <dbReference type="NCBI Taxonomy" id="1848329"/>
    <lineage>
        <taxon>Bacteria</taxon>
        <taxon>Bacillati</taxon>
        <taxon>Actinomycetota</taxon>
        <taxon>Actinomycetes</taxon>
        <taxon>Streptosporangiales</taxon>
        <taxon>Streptosporangiaceae</taxon>
        <taxon>Nonomuraea</taxon>
    </lineage>
</organism>
<protein>
    <submittedName>
        <fullName evidence="2">Uncharacterized protein</fullName>
    </submittedName>
</protein>
<comment type="caution">
    <text evidence="2">The sequence shown here is derived from an EMBL/GenBank/DDBJ whole genome shotgun (WGS) entry which is preliminary data.</text>
</comment>
<feature type="region of interest" description="Disordered" evidence="1">
    <location>
        <begin position="1"/>
        <end position="30"/>
    </location>
</feature>
<dbReference type="Proteomes" id="UP000294543">
    <property type="component" value="Unassembled WGS sequence"/>
</dbReference>
<dbReference type="OrthoDB" id="9795675at2"/>
<keyword evidence="3" id="KW-1185">Reference proteome</keyword>